<dbReference type="Gene3D" id="3.90.79.10">
    <property type="entry name" value="Nucleoside Triphosphate Pyrophosphohydrolase"/>
    <property type="match status" value="1"/>
</dbReference>
<dbReference type="AlphaFoldDB" id="D1FPM3"/>
<sequence length="144" mass="16297">MALALVLAAGLVLARQQAGLWQFLLLQANYGDNHWSPPKTNLNSGEQFLDGVYRALNEKTGFNRGDVQLFTNFKEKVTYKAIGNDKEVTYTLGKYTGTNGDNVQLHEKHKAFKWAPFNEARELVGYQNMRELLDKANAELLKHP</sequence>
<dbReference type="GO" id="GO:0006167">
    <property type="term" value="P:AMP biosynthetic process"/>
    <property type="evidence" value="ECO:0007669"/>
    <property type="project" value="TreeGrafter"/>
</dbReference>
<dbReference type="InterPro" id="IPR015797">
    <property type="entry name" value="NUDIX_hydrolase-like_dom_sf"/>
</dbReference>
<proteinExistence type="evidence at transcript level"/>
<evidence type="ECO:0000256" key="3">
    <source>
        <dbReference type="ARBA" id="ARBA00022741"/>
    </source>
</evidence>
<accession>D1FPM3</accession>
<evidence type="ECO:0000313" key="7">
    <source>
        <dbReference type="EMBL" id="ACY69946.1"/>
    </source>
</evidence>
<dbReference type="SMR" id="D1FPM3"/>
<dbReference type="Proteomes" id="UP000494040">
    <property type="component" value="Unassembled WGS sequence"/>
</dbReference>
<dbReference type="CDD" id="cd03428">
    <property type="entry name" value="NUDIX_Ap4A_Nudt2"/>
    <property type="match status" value="1"/>
</dbReference>
<name>D1FPM3_CIMLE</name>
<organism evidence="7">
    <name type="scientific">Cimex lectularius</name>
    <name type="common">Bed bug</name>
    <name type="synonym">Acanthia lectularia</name>
    <dbReference type="NCBI Taxonomy" id="79782"/>
    <lineage>
        <taxon>Eukaryota</taxon>
        <taxon>Metazoa</taxon>
        <taxon>Ecdysozoa</taxon>
        <taxon>Arthropoda</taxon>
        <taxon>Hexapoda</taxon>
        <taxon>Insecta</taxon>
        <taxon>Pterygota</taxon>
        <taxon>Neoptera</taxon>
        <taxon>Paraneoptera</taxon>
        <taxon>Hemiptera</taxon>
        <taxon>Heteroptera</taxon>
        <taxon>Panheteroptera</taxon>
        <taxon>Cimicomorpha</taxon>
        <taxon>Cimicidae</taxon>
        <taxon>Cimex</taxon>
    </lineage>
</organism>
<dbReference type="OrthoDB" id="276276at2759"/>
<dbReference type="PROSITE" id="PS51462">
    <property type="entry name" value="NUDIX"/>
    <property type="match status" value="1"/>
</dbReference>
<dbReference type="SUPFAM" id="SSF55811">
    <property type="entry name" value="Nudix"/>
    <property type="match status" value="1"/>
</dbReference>
<dbReference type="GO" id="GO:0006754">
    <property type="term" value="P:ATP biosynthetic process"/>
    <property type="evidence" value="ECO:0007669"/>
    <property type="project" value="TreeGrafter"/>
</dbReference>
<evidence type="ECO:0000259" key="6">
    <source>
        <dbReference type="PROSITE" id="PS51462"/>
    </source>
</evidence>
<dbReference type="GO" id="GO:0004081">
    <property type="term" value="F:bis(5'-nucleosyl)-tetraphosphatase (asymmetrical) activity"/>
    <property type="evidence" value="ECO:0007669"/>
    <property type="project" value="TreeGrafter"/>
</dbReference>
<dbReference type="InterPro" id="IPR051325">
    <property type="entry name" value="Nudix_hydrolase_domain"/>
</dbReference>
<evidence type="ECO:0000256" key="2">
    <source>
        <dbReference type="ARBA" id="ARBA00018911"/>
    </source>
</evidence>
<protein>
    <recommendedName>
        <fullName evidence="2">Bis(5'-nucleosyl)-tetraphosphatase [asymmetrical]</fullName>
    </recommendedName>
    <alternativeName>
        <fullName evidence="5">Diadenosine 5',5'''-P1,P4-tetraphosphate asymmetrical hydrolase</fullName>
    </alternativeName>
</protein>
<dbReference type="EMBL" id="EZ419773">
    <property type="protein sequence ID" value="ACY69946.1"/>
    <property type="molecule type" value="mRNA"/>
</dbReference>
<dbReference type="GO" id="GO:0000166">
    <property type="term" value="F:nucleotide binding"/>
    <property type="evidence" value="ECO:0007669"/>
    <property type="project" value="UniProtKB-KW"/>
</dbReference>
<dbReference type="OMA" id="WWLPIND"/>
<dbReference type="EnsemblMetazoa" id="XM_014394344.2">
    <property type="protein sequence ID" value="XP_014249830.1"/>
    <property type="gene ID" value="LOC106666860"/>
</dbReference>
<reference evidence="8" key="3">
    <citation type="submission" date="2022-01" db="UniProtKB">
        <authorList>
            <consortium name="EnsemblMetazoa"/>
        </authorList>
    </citation>
    <scope>IDENTIFICATION</scope>
</reference>
<dbReference type="Pfam" id="PF00293">
    <property type="entry name" value="NUDIX"/>
    <property type="match status" value="1"/>
</dbReference>
<keyword evidence="4" id="KW-0378">Hydrolase</keyword>
<reference evidence="7" key="1">
    <citation type="submission" date="2009-10" db="EMBL/GenBank/DDBJ databases">
        <authorList>
            <person name="Endo R."/>
            <person name="Yoshimatsu K."/>
            <person name="Vu L.D."/>
        </authorList>
    </citation>
    <scope>NUCLEOTIDE SEQUENCE</scope>
    <source>
        <tissue evidence="7">Salivary glands</tissue>
    </source>
</reference>
<evidence type="ECO:0000313" key="9">
    <source>
        <dbReference type="Proteomes" id="UP000494040"/>
    </source>
</evidence>
<gene>
    <name evidence="8" type="primary">106666860</name>
</gene>
<dbReference type="PANTHER" id="PTHR21340:SF0">
    <property type="entry name" value="BIS(5'-NUCLEOSYL)-TETRAPHOSPHATASE [ASYMMETRICAL]"/>
    <property type="match status" value="1"/>
</dbReference>
<keyword evidence="9" id="KW-1185">Reference proteome</keyword>
<feature type="domain" description="Nudix hydrolase" evidence="6">
    <location>
        <begin position="4"/>
        <end position="137"/>
    </location>
</feature>
<dbReference type="PANTHER" id="PTHR21340">
    <property type="entry name" value="DIADENOSINE 5,5-P1,P4-TETRAPHOSPHATE PYROPHOSPHOHYDROLASE MUTT"/>
    <property type="match status" value="1"/>
</dbReference>
<evidence type="ECO:0000313" key="8">
    <source>
        <dbReference type="EnsemblMetazoa" id="XP_014249830.1"/>
    </source>
</evidence>
<comment type="similarity">
    <text evidence="1">Belongs to the Nudix hydrolase family.</text>
</comment>
<dbReference type="InterPro" id="IPR000086">
    <property type="entry name" value="NUDIX_hydrolase_dom"/>
</dbReference>
<reference evidence="7" key="2">
    <citation type="journal article" date="2010" name="J. Proteome Res.">
        <title>Insight into the Sialome of the Bed Bug, Cimex lectularius.</title>
        <authorList>
            <person name="Francischetti I.M."/>
            <person name="Calvo E."/>
            <person name="Andersen J.F."/>
            <person name="Pham V.M."/>
            <person name="Favreau A.J."/>
            <person name="Barbian K.D."/>
            <person name="Romero A."/>
            <person name="Valenzuela J.G."/>
            <person name="Ribeiro J.M."/>
        </authorList>
    </citation>
    <scope>NUCLEOTIDE SEQUENCE</scope>
    <source>
        <tissue evidence="7">Salivary glands</tissue>
    </source>
</reference>
<dbReference type="VEuPathDB" id="VectorBase:LOC106666860"/>
<keyword evidence="3" id="KW-0547">Nucleotide-binding</keyword>
<dbReference type="InterPro" id="IPR003565">
    <property type="entry name" value="Tetra_PHTase"/>
</dbReference>
<evidence type="ECO:0000256" key="1">
    <source>
        <dbReference type="ARBA" id="ARBA00005582"/>
    </source>
</evidence>
<evidence type="ECO:0000256" key="4">
    <source>
        <dbReference type="ARBA" id="ARBA00022801"/>
    </source>
</evidence>
<dbReference type="KEGG" id="clec:106666860"/>
<evidence type="ECO:0000256" key="5">
    <source>
        <dbReference type="ARBA" id="ARBA00032644"/>
    </source>
</evidence>
<dbReference type="PRINTS" id="PR01405">
    <property type="entry name" value="TETRPHPHTASE"/>
</dbReference>